<feature type="domain" description="PilZ" evidence="2">
    <location>
        <begin position="92"/>
        <end position="181"/>
    </location>
</feature>
<gene>
    <name evidence="3" type="ORF">AMPC_38280</name>
</gene>
<dbReference type="EMBL" id="AP025592">
    <property type="protein sequence ID" value="BDG10715.1"/>
    <property type="molecule type" value="Genomic_DNA"/>
</dbReference>
<name>A0ABM7XFR6_9BACT</name>
<dbReference type="SUPFAM" id="SSF141371">
    <property type="entry name" value="PilZ domain-like"/>
    <property type="match status" value="1"/>
</dbReference>
<evidence type="ECO:0000313" key="4">
    <source>
        <dbReference type="Proteomes" id="UP001162734"/>
    </source>
</evidence>
<dbReference type="Proteomes" id="UP001162734">
    <property type="component" value="Chromosome"/>
</dbReference>
<evidence type="ECO:0000259" key="2">
    <source>
        <dbReference type="Pfam" id="PF07238"/>
    </source>
</evidence>
<dbReference type="InterPro" id="IPR009875">
    <property type="entry name" value="PilZ_domain"/>
</dbReference>
<sequence>MGSVPTGPETPQVEVTPKTGLSSRERVVDNGSRRCDDTGVLLRFPSPHTFEERNRALLDDPRALPPADLLLWRQGRDELARRALEGQQEASRRRTPRVDAVYPAFLAGYGGVFTVDLGFEGVSLRVCAGTRLRRAEPASVRLKVGNQSIYLSGRVAWGSDDRVGLQVEQVHPADEQVLQAAVCKRLLEVLQPGSGGRALMGRRAGD</sequence>
<organism evidence="3 4">
    <name type="scientific">Anaeromyxobacter paludicola</name>
    <dbReference type="NCBI Taxonomy" id="2918171"/>
    <lineage>
        <taxon>Bacteria</taxon>
        <taxon>Pseudomonadati</taxon>
        <taxon>Myxococcota</taxon>
        <taxon>Myxococcia</taxon>
        <taxon>Myxococcales</taxon>
        <taxon>Cystobacterineae</taxon>
        <taxon>Anaeromyxobacteraceae</taxon>
        <taxon>Anaeromyxobacter</taxon>
    </lineage>
</organism>
<evidence type="ECO:0000256" key="1">
    <source>
        <dbReference type="SAM" id="MobiDB-lite"/>
    </source>
</evidence>
<feature type="region of interest" description="Disordered" evidence="1">
    <location>
        <begin position="1"/>
        <end position="32"/>
    </location>
</feature>
<protein>
    <recommendedName>
        <fullName evidence="2">PilZ domain-containing protein</fullName>
    </recommendedName>
</protein>
<dbReference type="Gene3D" id="2.40.10.220">
    <property type="entry name" value="predicted glycosyltransferase like domains"/>
    <property type="match status" value="1"/>
</dbReference>
<evidence type="ECO:0000313" key="3">
    <source>
        <dbReference type="EMBL" id="BDG10715.1"/>
    </source>
</evidence>
<accession>A0ABM7XFR6</accession>
<reference evidence="4" key="1">
    <citation type="journal article" date="2022" name="Int. J. Syst. Evol. Microbiol.">
        <title>Anaeromyxobacter oryzae sp. nov., Anaeromyxobacter diazotrophicus sp. nov. and Anaeromyxobacter paludicola sp. nov., isolated from paddy soils.</title>
        <authorList>
            <person name="Itoh H."/>
            <person name="Xu Z."/>
            <person name="Mise K."/>
            <person name="Masuda Y."/>
            <person name="Ushijima N."/>
            <person name="Hayakawa C."/>
            <person name="Shiratori Y."/>
            <person name="Senoo K."/>
        </authorList>
    </citation>
    <scope>NUCLEOTIDE SEQUENCE [LARGE SCALE GENOMIC DNA]</scope>
    <source>
        <strain evidence="4">Red630</strain>
    </source>
</reference>
<feature type="compositionally biased region" description="Basic and acidic residues" evidence="1">
    <location>
        <begin position="23"/>
        <end position="32"/>
    </location>
</feature>
<proteinExistence type="predicted"/>
<keyword evidence="4" id="KW-1185">Reference proteome</keyword>
<dbReference type="Pfam" id="PF07238">
    <property type="entry name" value="PilZ"/>
    <property type="match status" value="1"/>
</dbReference>